<proteinExistence type="predicted"/>
<keyword evidence="1" id="KW-0732">Signal</keyword>
<evidence type="ECO:0000313" key="3">
    <source>
        <dbReference type="Proteomes" id="UP000809349"/>
    </source>
</evidence>
<accession>A0ABS7SMH5</accession>
<dbReference type="RefSeq" id="WP_223467545.1">
    <property type="nucleotide sequence ID" value="NZ_JAFBIL020000002.1"/>
</dbReference>
<protein>
    <recommendedName>
        <fullName evidence="4">Porin</fullName>
    </recommendedName>
</protein>
<gene>
    <name evidence="2" type="ORF">I4X03_007290</name>
</gene>
<name>A0ABS7SMH5_9BURK</name>
<feature type="signal peptide" evidence="1">
    <location>
        <begin position="1"/>
        <end position="30"/>
    </location>
</feature>
<sequence length="422" mass="45614">MHLQLLPFACPPRIWCAAVVAALAGGAASAAQGDAGAFPEIGFSGFGTIGVAHARIDDADFTSSILKRSGAGRSDRWSPHVDSRLGAQLDVAIDKQWSAVVQAVSEQGYSGSYRPAIEWANIKYQATPDLSLRFGRIALPVFLAADYRKIGYAYALVRPPVEVYNAIPLSNSDGVDISYRWKYGAVKHMTQAFLGRTSRTVAVDTHLKARGVAGLSHTATWRDTTIRASVLQADLTLNLATALFDAYRQFGAPGIRLAQRYDIDERRVYAFSAGINYDPGSWFVMSELGRIKTDSYFGDTYTAYASAGYRFGDLTPYASYSLVDSDSATSDPGLSTTALPPAQAHVARLLNGQLNRLLSSIPVQSTIALGARWDIVTGVAMTLQLERLRTQSGSRGSLINLRDDFTPGRPVHVASAAIDFVF</sequence>
<dbReference type="EMBL" id="JAFBIL020000002">
    <property type="protein sequence ID" value="MBZ2207061.1"/>
    <property type="molecule type" value="Genomic_DNA"/>
</dbReference>
<dbReference type="Gene3D" id="2.40.160.10">
    <property type="entry name" value="Porin"/>
    <property type="match status" value="1"/>
</dbReference>
<evidence type="ECO:0000256" key="1">
    <source>
        <dbReference type="SAM" id="SignalP"/>
    </source>
</evidence>
<feature type="chain" id="PRO_5045444674" description="Porin" evidence="1">
    <location>
        <begin position="31"/>
        <end position="422"/>
    </location>
</feature>
<reference evidence="2 3" key="1">
    <citation type="submission" date="2021-08" db="EMBL/GenBank/DDBJ databases">
        <title>Massilia sp. R798.</title>
        <authorList>
            <person name="Baek J.H."/>
            <person name="Jung H.S."/>
            <person name="Kim K.R."/>
            <person name="Jeon C.O."/>
        </authorList>
    </citation>
    <scope>NUCLEOTIDE SEQUENCE [LARGE SCALE GENOMIC DNA]</scope>
    <source>
        <strain evidence="2 3">R798</strain>
    </source>
</reference>
<organism evidence="2 3">
    <name type="scientific">Massilia soli</name>
    <dbReference type="NCBI Taxonomy" id="2792854"/>
    <lineage>
        <taxon>Bacteria</taxon>
        <taxon>Pseudomonadati</taxon>
        <taxon>Pseudomonadota</taxon>
        <taxon>Betaproteobacteria</taxon>
        <taxon>Burkholderiales</taxon>
        <taxon>Oxalobacteraceae</taxon>
        <taxon>Telluria group</taxon>
        <taxon>Massilia</taxon>
    </lineage>
</organism>
<evidence type="ECO:0000313" key="2">
    <source>
        <dbReference type="EMBL" id="MBZ2207061.1"/>
    </source>
</evidence>
<comment type="caution">
    <text evidence="2">The sequence shown here is derived from an EMBL/GenBank/DDBJ whole genome shotgun (WGS) entry which is preliminary data.</text>
</comment>
<evidence type="ECO:0008006" key="4">
    <source>
        <dbReference type="Google" id="ProtNLM"/>
    </source>
</evidence>
<keyword evidence="3" id="KW-1185">Reference proteome</keyword>
<dbReference type="InterPro" id="IPR023614">
    <property type="entry name" value="Porin_dom_sf"/>
</dbReference>
<dbReference type="SUPFAM" id="SSF56935">
    <property type="entry name" value="Porins"/>
    <property type="match status" value="1"/>
</dbReference>
<dbReference type="Proteomes" id="UP000809349">
    <property type="component" value="Unassembled WGS sequence"/>
</dbReference>